<sequence length="395" mass="46058">MVALLETKVQDTSTNRTFKLLSQSLPLHVVVPGTGQGGGLWICWDPQAIKVDLLHNSSQHVTLTLTFQDDPSSMAILTVVYASPNWLQRRHLWETLSQWWIDYFSQPNRTPWLLIGDVNCILVRSEKRGGLDFIQSPAVRDFQNFTITCSLTDMGFIGQPFTWSNMRSGNSRILERLDRGFASENWFVLFPDWFLHHLPRIGSDHCPLLLAKTHTPEPRQRLFRYENMWHKHPLFENWALTQWPTLRGHLMDKLHGMSSSLSKWNQKTFGNILSELTRIQNRIQGIQTSPSYQHSHFLHQLERDLLTQHALKIHQVNEFWAQRARVTWLSQGDRNTRFFHTAAKILHRKNRILSIIDDQGRTLLNQSDISDHCHQYFYSLSTKSHIPTKTQGPSR</sequence>
<proteinExistence type="predicted"/>
<accession>A0ACC2MMX4</accession>
<keyword evidence="2" id="KW-1185">Reference proteome</keyword>
<gene>
    <name evidence="1" type="ORF">MRB53_008596</name>
</gene>
<dbReference type="Proteomes" id="UP001234297">
    <property type="component" value="Chromosome 2"/>
</dbReference>
<evidence type="ECO:0000313" key="1">
    <source>
        <dbReference type="EMBL" id="KAJ8646848.1"/>
    </source>
</evidence>
<reference evidence="1 2" key="1">
    <citation type="journal article" date="2022" name="Hortic Res">
        <title>A haplotype resolved chromosomal level avocado genome allows analysis of novel avocado genes.</title>
        <authorList>
            <person name="Nath O."/>
            <person name="Fletcher S.J."/>
            <person name="Hayward A."/>
            <person name="Shaw L.M."/>
            <person name="Masouleh A.K."/>
            <person name="Furtado A."/>
            <person name="Henry R.J."/>
            <person name="Mitter N."/>
        </authorList>
    </citation>
    <scope>NUCLEOTIDE SEQUENCE [LARGE SCALE GENOMIC DNA]</scope>
    <source>
        <strain evidence="2">cv. Hass</strain>
    </source>
</reference>
<organism evidence="1 2">
    <name type="scientific">Persea americana</name>
    <name type="common">Avocado</name>
    <dbReference type="NCBI Taxonomy" id="3435"/>
    <lineage>
        <taxon>Eukaryota</taxon>
        <taxon>Viridiplantae</taxon>
        <taxon>Streptophyta</taxon>
        <taxon>Embryophyta</taxon>
        <taxon>Tracheophyta</taxon>
        <taxon>Spermatophyta</taxon>
        <taxon>Magnoliopsida</taxon>
        <taxon>Magnoliidae</taxon>
        <taxon>Laurales</taxon>
        <taxon>Lauraceae</taxon>
        <taxon>Persea</taxon>
    </lineage>
</organism>
<dbReference type="EMBL" id="CM056810">
    <property type="protein sequence ID" value="KAJ8646848.1"/>
    <property type="molecule type" value="Genomic_DNA"/>
</dbReference>
<name>A0ACC2MMX4_PERAE</name>
<protein>
    <submittedName>
        <fullName evidence="1">Uncharacterized protein</fullName>
    </submittedName>
</protein>
<comment type="caution">
    <text evidence="1">The sequence shown here is derived from an EMBL/GenBank/DDBJ whole genome shotgun (WGS) entry which is preliminary data.</text>
</comment>
<evidence type="ECO:0000313" key="2">
    <source>
        <dbReference type="Proteomes" id="UP001234297"/>
    </source>
</evidence>